<proteinExistence type="predicted"/>
<protein>
    <submittedName>
        <fullName evidence="1">Conserved hypothethical protein</fullName>
    </submittedName>
</protein>
<reference evidence="1" key="1">
    <citation type="journal article" date="2011" name="PLoS ONE">
        <title>Ralstonia syzygii, the Blood Disease Bacterium and some Asian R. solanacearum strains form a single genomic species despite divergent lifestyles.</title>
        <authorList>
            <person name="Remenant B."/>
            <person name="de Cambiaire J.C."/>
            <person name="Cellier G."/>
            <person name="Jacobs J.M."/>
            <person name="Mangenot S."/>
            <person name="Barbe V."/>
            <person name="Lajus A."/>
            <person name="Vallenet D."/>
            <person name="Medigue C."/>
            <person name="Fegan M."/>
            <person name="Allen C."/>
            <person name="Prior P."/>
        </authorList>
    </citation>
    <scope>NUCLEOTIDE SEQUENCE</scope>
    <source>
        <strain evidence="1">R24</strain>
    </source>
</reference>
<evidence type="ECO:0000313" key="1">
    <source>
        <dbReference type="EMBL" id="CCA86793.1"/>
    </source>
</evidence>
<name>G3ABA4_9RALS</name>
<dbReference type="AlphaFoldDB" id="G3ABA4"/>
<dbReference type="EMBL" id="FR854092">
    <property type="protein sequence ID" value="CCA86793.1"/>
    <property type="molecule type" value="Genomic_DNA"/>
</dbReference>
<sequence>MGGGTGRTGCTKAGDGDTACGCGAGWIVVRGSSHGGIGEEQAARPIAIAMASARTGPLAAPRRPCAAAPTKQTARFMHALPKRSLVESTRPACMTDHIMRHVTRHA</sequence>
<organism evidence="1">
    <name type="scientific">Ralstonia syzygii R24</name>
    <dbReference type="NCBI Taxonomy" id="907261"/>
    <lineage>
        <taxon>Bacteria</taxon>
        <taxon>Pseudomonadati</taxon>
        <taxon>Pseudomonadota</taxon>
        <taxon>Betaproteobacteria</taxon>
        <taxon>Burkholderiales</taxon>
        <taxon>Burkholderiaceae</taxon>
        <taxon>Ralstonia</taxon>
        <taxon>Ralstonia solanacearum species complex</taxon>
    </lineage>
</organism>
<gene>
    <name evidence="1" type="ORF">RALSY_mp30104</name>
</gene>
<accession>G3ABA4</accession>
<reference evidence="1" key="2">
    <citation type="submission" date="2011-04" db="EMBL/GenBank/DDBJ databases">
        <authorList>
            <person name="Genoscope - CEA"/>
        </authorList>
    </citation>
    <scope>NUCLEOTIDE SEQUENCE</scope>
    <source>
        <strain evidence="1">R24</strain>
    </source>
</reference>